<dbReference type="OrthoDB" id="4177994at2759"/>
<dbReference type="AlphaFoldDB" id="A0A2B7XWB9"/>
<feature type="chain" id="PRO_5012835164" description="Killer toxin Kp4 domain-containing protein" evidence="1">
    <location>
        <begin position="25"/>
        <end position="133"/>
    </location>
</feature>
<proteinExistence type="predicted"/>
<dbReference type="EMBL" id="PDNB01000048">
    <property type="protein sequence ID" value="PGH13239.1"/>
    <property type="molecule type" value="Genomic_DNA"/>
</dbReference>
<reference evidence="3 4" key="1">
    <citation type="submission" date="2017-10" db="EMBL/GenBank/DDBJ databases">
        <title>Comparative genomics in systemic dimorphic fungi from Ajellomycetaceae.</title>
        <authorList>
            <person name="Munoz J.F."/>
            <person name="Mcewen J.G."/>
            <person name="Clay O.K."/>
            <person name="Cuomo C.A."/>
        </authorList>
    </citation>
    <scope>NUCLEOTIDE SEQUENCE [LARGE SCALE GENOMIC DNA]</scope>
    <source>
        <strain evidence="3 4">UAMH5409</strain>
    </source>
</reference>
<dbReference type="InterPro" id="IPR011329">
    <property type="entry name" value="Killer_tox_Kp4/SMK"/>
</dbReference>
<evidence type="ECO:0000256" key="1">
    <source>
        <dbReference type="SAM" id="SignalP"/>
    </source>
</evidence>
<sequence length="133" mass="14015">MKASLILPTALTLFITTTITTSSALGINCRGSLFCAFGSVGSLSELQQKANNLHDDALFAEGQHIVCHYDDGSNPGLCAFTQNTNGQPINGRRTKELLAGLAAHGCNRCGSNPFQNNDVSQGQLTVNYVAVKG</sequence>
<name>A0A2B7XWB9_9EURO</name>
<dbReference type="Gene3D" id="3.30.430.10">
    <property type="entry name" value="Killer Toxin P4, subunit A"/>
    <property type="match status" value="1"/>
</dbReference>
<organism evidence="3 4">
    <name type="scientific">Helicocarpus griseus UAMH5409</name>
    <dbReference type="NCBI Taxonomy" id="1447875"/>
    <lineage>
        <taxon>Eukaryota</taxon>
        <taxon>Fungi</taxon>
        <taxon>Dikarya</taxon>
        <taxon>Ascomycota</taxon>
        <taxon>Pezizomycotina</taxon>
        <taxon>Eurotiomycetes</taxon>
        <taxon>Eurotiomycetidae</taxon>
        <taxon>Onygenales</taxon>
        <taxon>Ajellomycetaceae</taxon>
        <taxon>Helicocarpus</taxon>
    </lineage>
</organism>
<evidence type="ECO:0000313" key="4">
    <source>
        <dbReference type="Proteomes" id="UP000223968"/>
    </source>
</evidence>
<dbReference type="SUPFAM" id="SSF55221">
    <property type="entry name" value="Yeast killer toxins"/>
    <property type="match status" value="1"/>
</dbReference>
<evidence type="ECO:0000259" key="2">
    <source>
        <dbReference type="Pfam" id="PF09044"/>
    </source>
</evidence>
<dbReference type="GO" id="GO:0005576">
    <property type="term" value="C:extracellular region"/>
    <property type="evidence" value="ECO:0007669"/>
    <property type="project" value="InterPro"/>
</dbReference>
<dbReference type="Proteomes" id="UP000223968">
    <property type="component" value="Unassembled WGS sequence"/>
</dbReference>
<gene>
    <name evidence="3" type="ORF">AJ79_03798</name>
</gene>
<feature type="domain" description="Killer toxin Kp4" evidence="2">
    <location>
        <begin position="14"/>
        <end position="129"/>
    </location>
</feature>
<comment type="caution">
    <text evidence="3">The sequence shown here is derived from an EMBL/GenBank/DDBJ whole genome shotgun (WGS) entry which is preliminary data.</text>
</comment>
<dbReference type="Pfam" id="PF09044">
    <property type="entry name" value="Kp4"/>
    <property type="match status" value="1"/>
</dbReference>
<keyword evidence="1" id="KW-0732">Signal</keyword>
<keyword evidence="4" id="KW-1185">Reference proteome</keyword>
<feature type="signal peptide" evidence="1">
    <location>
        <begin position="1"/>
        <end position="24"/>
    </location>
</feature>
<evidence type="ECO:0000313" key="3">
    <source>
        <dbReference type="EMBL" id="PGH13239.1"/>
    </source>
</evidence>
<accession>A0A2B7XWB9</accession>
<dbReference type="InterPro" id="IPR015131">
    <property type="entry name" value="Killer_tox_Kp4"/>
</dbReference>
<protein>
    <recommendedName>
        <fullName evidence="2">Killer toxin Kp4 domain-containing protein</fullName>
    </recommendedName>
</protein>